<dbReference type="Pfam" id="PF00702">
    <property type="entry name" value="Hydrolase"/>
    <property type="match status" value="1"/>
</dbReference>
<keyword evidence="5" id="KW-0460">Magnesium</keyword>
<evidence type="ECO:0000256" key="2">
    <source>
        <dbReference type="ARBA" id="ARBA00006171"/>
    </source>
</evidence>
<dbReference type="CDD" id="cd01627">
    <property type="entry name" value="HAD_TPP"/>
    <property type="match status" value="1"/>
</dbReference>
<name>A0A1H7TZN6_STIAU</name>
<dbReference type="NCBIfam" id="TIGR02009">
    <property type="entry name" value="PGMB-YQAB-SF"/>
    <property type="match status" value="1"/>
</dbReference>
<dbReference type="GO" id="GO:0046872">
    <property type="term" value="F:metal ion binding"/>
    <property type="evidence" value="ECO:0007669"/>
    <property type="project" value="UniProtKB-KW"/>
</dbReference>
<dbReference type="InterPro" id="IPR006379">
    <property type="entry name" value="HAD-SF_hydro_IIB"/>
</dbReference>
<keyword evidence="4 5" id="KW-0378">Hydrolase</keyword>
<dbReference type="NCBIfam" id="TIGR01509">
    <property type="entry name" value="HAD-SF-IA-v3"/>
    <property type="match status" value="1"/>
</dbReference>
<dbReference type="Pfam" id="PF02358">
    <property type="entry name" value="Trehalose_PPase"/>
    <property type="match status" value="1"/>
</dbReference>
<dbReference type="NCBIfam" id="TIGR01484">
    <property type="entry name" value="HAD-SF-IIB"/>
    <property type="match status" value="1"/>
</dbReference>
<dbReference type="PANTHER" id="PTHR43768:SF3">
    <property type="entry name" value="TREHALOSE 6-PHOSPHATE PHOSPHATASE"/>
    <property type="match status" value="1"/>
</dbReference>
<protein>
    <recommendedName>
        <fullName evidence="5">Trehalose 6-phosphate phosphatase</fullName>
        <ecNumber evidence="5">3.1.3.12</ecNumber>
    </recommendedName>
</protein>
<dbReference type="UniPathway" id="UPA00299"/>
<dbReference type="EC" id="3.1.3.12" evidence="5"/>
<evidence type="ECO:0000256" key="5">
    <source>
        <dbReference type="RuleBase" id="RU361117"/>
    </source>
</evidence>
<dbReference type="PANTHER" id="PTHR43768">
    <property type="entry name" value="TREHALOSE 6-PHOSPHATE PHOSPHATASE"/>
    <property type="match status" value="1"/>
</dbReference>
<comment type="cofactor">
    <cofactor evidence="5">
        <name>Mg(2+)</name>
        <dbReference type="ChEBI" id="CHEBI:18420"/>
    </cofactor>
</comment>
<comment type="catalytic activity">
    <reaction evidence="5">
        <text>alpha,alpha-trehalose 6-phosphate + H2O = alpha,alpha-trehalose + phosphate</text>
        <dbReference type="Rhea" id="RHEA:23420"/>
        <dbReference type="ChEBI" id="CHEBI:15377"/>
        <dbReference type="ChEBI" id="CHEBI:16551"/>
        <dbReference type="ChEBI" id="CHEBI:43474"/>
        <dbReference type="ChEBI" id="CHEBI:58429"/>
        <dbReference type="EC" id="3.1.3.12"/>
    </reaction>
</comment>
<dbReference type="NCBIfam" id="TIGR00685">
    <property type="entry name" value="T6PP"/>
    <property type="match status" value="1"/>
</dbReference>
<dbReference type="EMBL" id="FOAP01000009">
    <property type="protein sequence ID" value="SEL90300.1"/>
    <property type="molecule type" value="Genomic_DNA"/>
</dbReference>
<dbReference type="InterPro" id="IPR023198">
    <property type="entry name" value="PGP-like_dom2"/>
</dbReference>
<dbReference type="Gene3D" id="3.30.70.1020">
    <property type="entry name" value="Trehalose-6-phosphate phosphatase related protein, domain 2"/>
    <property type="match status" value="1"/>
</dbReference>
<dbReference type="Gene3D" id="1.10.150.240">
    <property type="entry name" value="Putative phosphatase, domain 2"/>
    <property type="match status" value="1"/>
</dbReference>
<dbReference type="AlphaFoldDB" id="A0A1H7TZN6"/>
<dbReference type="Gene3D" id="3.40.50.1000">
    <property type="entry name" value="HAD superfamily/HAD-like"/>
    <property type="match status" value="2"/>
</dbReference>
<dbReference type="InterPro" id="IPR010976">
    <property type="entry name" value="B-phosphoglucomutase_hydrolase"/>
</dbReference>
<sequence length="535" mass="57986">MGAPMQESLPMASPSTTVVLSRHALDAVLFDLDGVVTRTARVHAAAWKRLFDAYLKEHARRTERPFQPFTDEDYQRFVDGLPRLEGIRCFLESRGLALPEGTPGDGPEADTVHGFGARKNAYFHEALERQGVEVYPPAVRLLEQVRAAGFRTAVVTSSRNGEAVLKAAGLEHLFDARVDGVEAGRLDLPGKPAPDTFLEGARRLGVAPGRAAVLEDARSGVQAGKRGGFGCVIGVRRSGSAGALVKAGADVEVTELSSVGVEADVATRPMQEVPLALERREEWMRRMMGRVAVFLDYDGTLTPIIPVPEEAHLGEAMRGTLERLAQRLPVAVVSGRDLPTLKGFVQLQGLYFAGSHGFDIEGPGGRTFQQEEGKALLPELDAAERELKAQLAGIPGAGVERKRFSVAVHWRHVEAARVPEVEQAVAGVHARHPKLSRSGGKKVFELRPGIDWHKGRAVEWLLHALGLEGQDVLPVFIGDDLTDEDAFQTLKGRGLGLVVRGDEERPTAADYALRDVEEVRSFLELLLAHAGGTAR</sequence>
<evidence type="ECO:0000256" key="3">
    <source>
        <dbReference type="ARBA" id="ARBA00008770"/>
    </source>
</evidence>
<keyword evidence="5" id="KW-0479">Metal-binding</keyword>
<organism evidence="6 7">
    <name type="scientific">Stigmatella aurantiaca</name>
    <dbReference type="NCBI Taxonomy" id="41"/>
    <lineage>
        <taxon>Bacteria</taxon>
        <taxon>Pseudomonadati</taxon>
        <taxon>Myxococcota</taxon>
        <taxon>Myxococcia</taxon>
        <taxon>Myxococcales</taxon>
        <taxon>Cystobacterineae</taxon>
        <taxon>Archangiaceae</taxon>
        <taxon>Stigmatella</taxon>
    </lineage>
</organism>
<dbReference type="InterPro" id="IPR003337">
    <property type="entry name" value="Trehalose_PPase"/>
</dbReference>
<comment type="pathway">
    <text evidence="1 5">Glycan biosynthesis; trehalose biosynthesis.</text>
</comment>
<dbReference type="InterPro" id="IPR044651">
    <property type="entry name" value="OTSB-like"/>
</dbReference>
<accession>A0A1H7TZN6</accession>
<dbReference type="GO" id="GO:0004805">
    <property type="term" value="F:trehalose-phosphatase activity"/>
    <property type="evidence" value="ECO:0007669"/>
    <property type="project" value="UniProtKB-EC"/>
</dbReference>
<evidence type="ECO:0000256" key="4">
    <source>
        <dbReference type="ARBA" id="ARBA00022801"/>
    </source>
</evidence>
<dbReference type="SFLD" id="SFLDS00003">
    <property type="entry name" value="Haloacid_Dehalogenase"/>
    <property type="match status" value="1"/>
</dbReference>
<evidence type="ECO:0000256" key="1">
    <source>
        <dbReference type="ARBA" id="ARBA00005199"/>
    </source>
</evidence>
<evidence type="ECO:0000313" key="6">
    <source>
        <dbReference type="EMBL" id="SEL90300.1"/>
    </source>
</evidence>
<comment type="similarity">
    <text evidence="3 5">Belongs to the trehalose phosphatase family.</text>
</comment>
<evidence type="ECO:0000313" key="7">
    <source>
        <dbReference type="Proteomes" id="UP000182719"/>
    </source>
</evidence>
<gene>
    <name evidence="6" type="ORF">SAMN05444354_109249</name>
</gene>
<reference evidence="7" key="1">
    <citation type="submission" date="2016-10" db="EMBL/GenBank/DDBJ databases">
        <authorList>
            <person name="Varghese N."/>
            <person name="Submissions S."/>
        </authorList>
    </citation>
    <scope>NUCLEOTIDE SEQUENCE [LARGE SCALE GENOMIC DNA]</scope>
    <source>
        <strain evidence="7">DSM 17044</strain>
    </source>
</reference>
<dbReference type="SFLD" id="SFLDG01129">
    <property type="entry name" value="C1.5:_HAD__Beta-PGM__Phosphata"/>
    <property type="match status" value="1"/>
</dbReference>
<dbReference type="InterPro" id="IPR006439">
    <property type="entry name" value="HAD-SF_hydro_IA"/>
</dbReference>
<dbReference type="InterPro" id="IPR036412">
    <property type="entry name" value="HAD-like_sf"/>
</dbReference>
<keyword evidence="7" id="KW-1185">Reference proteome</keyword>
<dbReference type="GO" id="GO:0005992">
    <property type="term" value="P:trehalose biosynthetic process"/>
    <property type="evidence" value="ECO:0007669"/>
    <property type="project" value="UniProtKB-UniPathway"/>
</dbReference>
<proteinExistence type="inferred from homology"/>
<dbReference type="Proteomes" id="UP000182719">
    <property type="component" value="Unassembled WGS sequence"/>
</dbReference>
<comment type="similarity">
    <text evidence="2">Belongs to the HAD-like hydrolase superfamily. CbbY/CbbZ/Gph/YieH family.</text>
</comment>
<dbReference type="SUPFAM" id="SSF56784">
    <property type="entry name" value="HAD-like"/>
    <property type="match status" value="2"/>
</dbReference>
<dbReference type="InterPro" id="IPR023214">
    <property type="entry name" value="HAD_sf"/>
</dbReference>
<comment type="function">
    <text evidence="5">Removes the phosphate from trehalose 6-phosphate to produce free trehalose.</text>
</comment>